<dbReference type="SUPFAM" id="SSF52402">
    <property type="entry name" value="Adenine nucleotide alpha hydrolases-like"/>
    <property type="match status" value="1"/>
</dbReference>
<protein>
    <recommendedName>
        <fullName evidence="1">Phosphoadenosine phosphosulphate reductase domain-containing protein</fullName>
    </recommendedName>
</protein>
<reference evidence="2 3" key="1">
    <citation type="submission" date="2014-07" db="EMBL/GenBank/DDBJ databases">
        <title>Chaperone-usher fimbriae in a diverse selection of Gallibacterium genomes.</title>
        <authorList>
            <person name="Kudirkiene E."/>
            <person name="Bager R.J."/>
            <person name="Johnson T.J."/>
            <person name="Bojesen A.M."/>
        </authorList>
    </citation>
    <scope>NUCLEOTIDE SEQUENCE [LARGE SCALE GENOMIC DNA]</scope>
    <source>
        <strain evidence="2 3">4895</strain>
    </source>
</reference>
<proteinExistence type="predicted"/>
<dbReference type="EMBL" id="JPJQ01000054">
    <property type="protein sequence ID" value="KGQ59748.1"/>
    <property type="molecule type" value="Genomic_DNA"/>
</dbReference>
<evidence type="ECO:0000313" key="2">
    <source>
        <dbReference type="EMBL" id="KGQ59748.1"/>
    </source>
</evidence>
<dbReference type="RefSeq" id="WP_039164542.1">
    <property type="nucleotide sequence ID" value="NZ_JPJQ01000054.1"/>
</dbReference>
<gene>
    <name evidence="2" type="ORF">IO48_11045</name>
</gene>
<name>A0A0A2ZRQ2_9PAST</name>
<dbReference type="InterPro" id="IPR014729">
    <property type="entry name" value="Rossmann-like_a/b/a_fold"/>
</dbReference>
<dbReference type="Pfam" id="PF01507">
    <property type="entry name" value="PAPS_reduct"/>
    <property type="match status" value="1"/>
</dbReference>
<dbReference type="AlphaFoldDB" id="A0A0A2ZRQ2"/>
<sequence length="246" mass="27833">MYLKQTIDAVKAAKKPLFQLSGGCDSLCALLLLFESGCKDFDVVWVNTGDACGETLSLMDNIRSAVGSRFHEITSDSVKVREQYGIPSPIVRSTESNLLFKISADDAFHIQPQHMCCYHTMMLPMHEFTVGGQYDLVIRGNRGNETMKTPLKHLENDGAYTVAYPIYDWSKQKVQAFLDERNMLPSFYEITKDGVDCTTCPAYWGNGYQKWLENTDTEKASRRREQIKELLIYISGAVELGLNEID</sequence>
<accession>A0A0A2ZRQ2</accession>
<evidence type="ECO:0000313" key="3">
    <source>
        <dbReference type="Proteomes" id="UP000030554"/>
    </source>
</evidence>
<comment type="caution">
    <text evidence="2">The sequence shown here is derived from an EMBL/GenBank/DDBJ whole genome shotgun (WGS) entry which is preliminary data.</text>
</comment>
<feature type="domain" description="Phosphoadenosine phosphosulphate reductase" evidence="1">
    <location>
        <begin position="17"/>
        <end position="183"/>
    </location>
</feature>
<dbReference type="InterPro" id="IPR002500">
    <property type="entry name" value="PAPS_reduct_dom"/>
</dbReference>
<dbReference type="GO" id="GO:0003824">
    <property type="term" value="F:catalytic activity"/>
    <property type="evidence" value="ECO:0007669"/>
    <property type="project" value="InterPro"/>
</dbReference>
<evidence type="ECO:0000259" key="1">
    <source>
        <dbReference type="Pfam" id="PF01507"/>
    </source>
</evidence>
<organism evidence="2 3">
    <name type="scientific">Gallibacterium anatis 4895</name>
    <dbReference type="NCBI Taxonomy" id="1396510"/>
    <lineage>
        <taxon>Bacteria</taxon>
        <taxon>Pseudomonadati</taxon>
        <taxon>Pseudomonadota</taxon>
        <taxon>Gammaproteobacteria</taxon>
        <taxon>Pasteurellales</taxon>
        <taxon>Pasteurellaceae</taxon>
        <taxon>Gallibacterium</taxon>
    </lineage>
</organism>
<dbReference type="Proteomes" id="UP000030554">
    <property type="component" value="Unassembled WGS sequence"/>
</dbReference>
<dbReference type="Gene3D" id="3.40.50.620">
    <property type="entry name" value="HUPs"/>
    <property type="match status" value="1"/>
</dbReference>